<feature type="signal peptide" evidence="1">
    <location>
        <begin position="1"/>
        <end position="18"/>
    </location>
</feature>
<gene>
    <name evidence="2" type="ORF">L3Y34_013494</name>
</gene>
<dbReference type="PANTHER" id="PTHR33748:SF1">
    <property type="entry name" value="TPM_PHOSPHATASE DOMAIN-CONTAINING PROTEIN"/>
    <property type="match status" value="1"/>
</dbReference>
<keyword evidence="1" id="KW-0732">Signal</keyword>
<dbReference type="Gene3D" id="3.10.310.50">
    <property type="match status" value="1"/>
</dbReference>
<feature type="chain" id="PRO_5042081669" description="TPM domain-containing protein" evidence="1">
    <location>
        <begin position="19"/>
        <end position="232"/>
    </location>
</feature>
<protein>
    <recommendedName>
        <fullName evidence="4">TPM domain-containing protein</fullName>
    </recommendedName>
</protein>
<evidence type="ECO:0000256" key="1">
    <source>
        <dbReference type="SAM" id="SignalP"/>
    </source>
</evidence>
<dbReference type="GO" id="GO:0005892">
    <property type="term" value="C:acetylcholine-gated channel complex"/>
    <property type="evidence" value="ECO:0007669"/>
    <property type="project" value="InterPro"/>
</dbReference>
<dbReference type="AlphaFoldDB" id="A0AAE8ZUH3"/>
<sequence>MLKKSVILLSVITVFVSCVEEDYTIDNYPNPKRGGFRECGLLSAGLVCDPYETLSQSERYRINNQLINFVSQTEKKDSTDFCTKKGTDAMFVIMNSATQGFADGLRRHWSNIDSQCGRFGILVLSLDDRRIYASFDERSPIKMTPLQAIIATEEPNIQTGSYTSAVTNILKEAAASMVPQNVPTTKAPQTTTKSSTIQLSAASILMLSILRKMACSTTVMNGVDKLRRSNRQ</sequence>
<dbReference type="InterPro" id="IPR033438">
    <property type="entry name" value="MOLO1"/>
</dbReference>
<dbReference type="Proteomes" id="UP000827892">
    <property type="component" value="Chromosome X"/>
</dbReference>
<dbReference type="EMBL" id="CP090896">
    <property type="protein sequence ID" value="ULT84844.1"/>
    <property type="molecule type" value="Genomic_DNA"/>
</dbReference>
<accession>A0AAE8ZUH3</accession>
<evidence type="ECO:0008006" key="4">
    <source>
        <dbReference type="Google" id="ProtNLM"/>
    </source>
</evidence>
<organism evidence="2 3">
    <name type="scientific">Caenorhabditis briggsae</name>
    <dbReference type="NCBI Taxonomy" id="6238"/>
    <lineage>
        <taxon>Eukaryota</taxon>
        <taxon>Metazoa</taxon>
        <taxon>Ecdysozoa</taxon>
        <taxon>Nematoda</taxon>
        <taxon>Chromadorea</taxon>
        <taxon>Rhabditida</taxon>
        <taxon>Rhabditina</taxon>
        <taxon>Rhabditomorpha</taxon>
        <taxon>Rhabditoidea</taxon>
        <taxon>Rhabditidae</taxon>
        <taxon>Peloderinae</taxon>
        <taxon>Caenorhabditis</taxon>
    </lineage>
</organism>
<name>A0AAE8ZUH3_CAEBR</name>
<reference evidence="2 3" key="1">
    <citation type="submission" date="2022-05" db="EMBL/GenBank/DDBJ databases">
        <title>Chromosome-level reference genomes for two strains of Caenorhabditis briggsae: an improved platform for comparative genomics.</title>
        <authorList>
            <person name="Stevens L."/>
            <person name="Andersen E.C."/>
        </authorList>
    </citation>
    <scope>NUCLEOTIDE SEQUENCE [LARGE SCALE GENOMIC DNA]</scope>
    <source>
        <strain evidence="2">QX1410_ONT</strain>
        <tissue evidence="2">Whole-organism</tissue>
    </source>
</reference>
<dbReference type="PANTHER" id="PTHR33748">
    <property type="entry name" value="PROTEIN CBG04600"/>
    <property type="match status" value="1"/>
</dbReference>
<dbReference type="PROSITE" id="PS51257">
    <property type="entry name" value="PROKAR_LIPOPROTEIN"/>
    <property type="match status" value="1"/>
</dbReference>
<dbReference type="Pfam" id="PF17175">
    <property type="entry name" value="MOLO1"/>
    <property type="match status" value="1"/>
</dbReference>
<proteinExistence type="predicted"/>
<evidence type="ECO:0000313" key="2">
    <source>
        <dbReference type="EMBL" id="ULT84844.1"/>
    </source>
</evidence>
<evidence type="ECO:0000313" key="3">
    <source>
        <dbReference type="Proteomes" id="UP000827892"/>
    </source>
</evidence>